<evidence type="ECO:0000313" key="5">
    <source>
        <dbReference type="Proteomes" id="UP000221165"/>
    </source>
</evidence>
<dbReference type="Proteomes" id="UP000221165">
    <property type="component" value="Unassembled WGS sequence"/>
</dbReference>
<dbReference type="GO" id="GO:0004177">
    <property type="term" value="F:aminopeptidase activity"/>
    <property type="evidence" value="ECO:0007669"/>
    <property type="project" value="UniProtKB-KW"/>
</dbReference>
<dbReference type="Gene3D" id="2.60.40.1730">
    <property type="entry name" value="tricorn interacting facor f3 domain"/>
    <property type="match status" value="1"/>
</dbReference>
<dbReference type="Pfam" id="PF17900">
    <property type="entry name" value="Peptidase_M1_N"/>
    <property type="match status" value="1"/>
</dbReference>
<dbReference type="InterPro" id="IPR042097">
    <property type="entry name" value="Aminopeptidase_N-like_N_sf"/>
</dbReference>
<keyword evidence="2" id="KW-0812">Transmembrane</keyword>
<keyword evidence="4" id="KW-0378">Hydrolase</keyword>
<evidence type="ECO:0000256" key="2">
    <source>
        <dbReference type="SAM" id="Phobius"/>
    </source>
</evidence>
<keyword evidence="2" id="KW-1133">Transmembrane helix</keyword>
<keyword evidence="5" id="KW-1185">Reference proteome</keyword>
<dbReference type="AlphaFoldDB" id="A0A2C6KZZ9"/>
<proteinExistence type="predicted"/>
<dbReference type="RefSeq" id="XP_067923077.1">
    <property type="nucleotide sequence ID" value="XM_068064945.1"/>
</dbReference>
<dbReference type="EMBL" id="MIGC01002261">
    <property type="protein sequence ID" value="PHJ21394.1"/>
    <property type="molecule type" value="Genomic_DNA"/>
</dbReference>
<dbReference type="GeneID" id="94428156"/>
<organism evidence="4 5">
    <name type="scientific">Cystoisospora suis</name>
    <dbReference type="NCBI Taxonomy" id="483139"/>
    <lineage>
        <taxon>Eukaryota</taxon>
        <taxon>Sar</taxon>
        <taxon>Alveolata</taxon>
        <taxon>Apicomplexa</taxon>
        <taxon>Conoidasida</taxon>
        <taxon>Coccidia</taxon>
        <taxon>Eucoccidiorida</taxon>
        <taxon>Eimeriorina</taxon>
        <taxon>Sarcocystidae</taxon>
        <taxon>Cystoisospora</taxon>
    </lineage>
</organism>
<comment type="caution">
    <text evidence="4">The sequence shown here is derived from an EMBL/GenBank/DDBJ whole genome shotgun (WGS) entry which is preliminary data.</text>
</comment>
<reference evidence="4 5" key="1">
    <citation type="journal article" date="2017" name="Int. J. Parasitol.">
        <title>The genome of the protozoan parasite Cystoisospora suis and a reverse vaccinology approach to identify vaccine candidates.</title>
        <authorList>
            <person name="Palmieri N."/>
            <person name="Shrestha A."/>
            <person name="Ruttkowski B."/>
            <person name="Beck T."/>
            <person name="Vogl C."/>
            <person name="Tomley F."/>
            <person name="Blake D.P."/>
            <person name="Joachim A."/>
        </authorList>
    </citation>
    <scope>NUCLEOTIDE SEQUENCE [LARGE SCALE GENOMIC DNA]</scope>
    <source>
        <strain evidence="4 5">Wien I</strain>
    </source>
</reference>
<keyword evidence="4" id="KW-0031">Aminopeptidase</keyword>
<accession>A0A2C6KZZ9</accession>
<evidence type="ECO:0000256" key="1">
    <source>
        <dbReference type="SAM" id="MobiDB-lite"/>
    </source>
</evidence>
<feature type="transmembrane region" description="Helical" evidence="2">
    <location>
        <begin position="20"/>
        <end position="43"/>
    </location>
</feature>
<name>A0A2C6KZZ9_9APIC</name>
<feature type="region of interest" description="Disordered" evidence="1">
    <location>
        <begin position="341"/>
        <end position="362"/>
    </location>
</feature>
<feature type="domain" description="Aminopeptidase N-like N-terminal" evidence="3">
    <location>
        <begin position="269"/>
        <end position="345"/>
    </location>
</feature>
<gene>
    <name evidence="4" type="ORF">CSUI_004761</name>
</gene>
<dbReference type="InterPro" id="IPR045357">
    <property type="entry name" value="Aminopeptidase_N-like_N"/>
</dbReference>
<evidence type="ECO:0000313" key="4">
    <source>
        <dbReference type="EMBL" id="PHJ21394.1"/>
    </source>
</evidence>
<protein>
    <submittedName>
        <fullName evidence="4">Membrane alanyl aminopeptidase</fullName>
    </submittedName>
</protein>
<dbReference type="VEuPathDB" id="ToxoDB:CSUI_004761"/>
<dbReference type="SUPFAM" id="SSF63737">
    <property type="entry name" value="Leukotriene A4 hydrolase N-terminal domain"/>
    <property type="match status" value="1"/>
</dbReference>
<keyword evidence="2" id="KW-0472">Membrane</keyword>
<evidence type="ECO:0000259" key="3">
    <source>
        <dbReference type="Pfam" id="PF17900"/>
    </source>
</evidence>
<dbReference type="OrthoDB" id="10031169at2759"/>
<keyword evidence="4" id="KW-0645">Protease</keyword>
<sequence>MNYYGGDLYPSRGGGGGGSMKAVFLGVVGLAVYGARWWFYSWIAEARRSKQRMQPLWLADKELRCPDIQEESEAKTRSKLFESIDYTLLIHLVGTSTYIPPSLSSSTSDVPAMSGMTSGRSVYSGEMLIEFTLKKENASIALEKGISLNFSGGVIQGLWVNGKHIAADGLALQSPGLFSSLFHHHEPIQWRRHRLYIPGEWLTHTQRNRVFVSFVNGFDHAAYFSLEVSLSPSYSSSALSSISLVPCIDCMSMTMMMWVMLTSMLLAVGMQRTTDARDNEEYLFADGRLYEAHRIFPCFDQPDLQGTFTLTVAAPPNAYVVTNTQVKTVYRDTVEYTLKTRQEETPNVDESLPPSFIDDVPR</sequence>